<proteinExistence type="inferred from homology"/>
<dbReference type="PANTHER" id="PTHR10566">
    <property type="entry name" value="CHAPERONE-ACTIVITY OF BC1 COMPLEX CABC1 -RELATED"/>
    <property type="match status" value="1"/>
</dbReference>
<name>A0ABQ0NZ90_9PROT</name>
<organism evidence="3 4">
    <name type="scientific">Saccharibacter floricola DSM 15669</name>
    <dbReference type="NCBI Taxonomy" id="1123227"/>
    <lineage>
        <taxon>Bacteria</taxon>
        <taxon>Pseudomonadati</taxon>
        <taxon>Pseudomonadota</taxon>
        <taxon>Alphaproteobacteria</taxon>
        <taxon>Acetobacterales</taxon>
        <taxon>Acetobacteraceae</taxon>
        <taxon>Saccharibacter</taxon>
    </lineage>
</organism>
<reference evidence="3" key="1">
    <citation type="submission" date="2013-04" db="EMBL/GenBank/DDBJ databases">
        <title>The genome sequencing project of 58 acetic acid bacteria.</title>
        <authorList>
            <person name="Okamoto-Kainuma A."/>
            <person name="Ishikawa M."/>
            <person name="Umino S."/>
            <person name="Koizumi Y."/>
            <person name="Shiwa Y."/>
            <person name="Yoshikawa H."/>
            <person name="Matsutani M."/>
            <person name="Matsushita K."/>
        </authorList>
    </citation>
    <scope>NUCLEOTIDE SEQUENCE</scope>
    <source>
        <strain evidence="3">DSM 15669</strain>
    </source>
</reference>
<evidence type="ECO:0000256" key="1">
    <source>
        <dbReference type="ARBA" id="ARBA00009670"/>
    </source>
</evidence>
<dbReference type="PROSITE" id="PS50166">
    <property type="entry name" value="IMPORTIN_B_NT"/>
    <property type="match status" value="1"/>
</dbReference>
<dbReference type="Pfam" id="PF03109">
    <property type="entry name" value="ABC1"/>
    <property type="match status" value="1"/>
</dbReference>
<evidence type="ECO:0000313" key="3">
    <source>
        <dbReference type="EMBL" id="GBQ06742.1"/>
    </source>
</evidence>
<keyword evidence="3" id="KW-0547">Nucleotide-binding</keyword>
<protein>
    <submittedName>
        <fullName evidence="3">ABC transporter ATP-binding protein</fullName>
    </submittedName>
</protein>
<dbReference type="InterPro" id="IPR011009">
    <property type="entry name" value="Kinase-like_dom_sf"/>
</dbReference>
<feature type="domain" description="Importin N-terminal" evidence="2">
    <location>
        <begin position="186"/>
        <end position="266"/>
    </location>
</feature>
<sequence>MARESDLDKTGFVDSMQRMFRTSGAVGGVAARMAGHRLGLRSDHSQHAEGLRAVLGNLRGPLMKGAQLLSTIPGALPDEYAEELAHLQANAPPMGWSFVQRRMKTELGADWQKYFRSFSHDAVAAASLGQVHRAELADGREVACKLQYPGMAGAMDSDLRQLKRGLGVYGLFSSAIRQDEVYAELAERMREELDYTREASHLRLYRAILADTPSVHVPEPMAGLTTERLLTMQWTPGRSMKAVLAEELSQEERNAIAKALFQAWYRPVYRYGVIHGDPHMGNFTIRKDGGLNLLDFGAVRVFSPRFVGGVVSLFEALRRDDEEGAYQAYHDWGFRDLSRETASVLNEWARFFYRPLMTDRVCTMQESNDPAEAREVLERVYEGLKRTGGVTLPREFVMMDRSAIGLGSAFLRLGARLNWHELFQELIEDFSVDALAERQKEALDRAGVTPARSMI</sequence>
<dbReference type="InterPro" id="IPR004147">
    <property type="entry name" value="ABC1_dom"/>
</dbReference>
<gene>
    <name evidence="3" type="ORF">AA15669_1070</name>
</gene>
<accession>A0ABQ0NZ90</accession>
<comment type="caution">
    <text evidence="3">The sequence shown here is derived from an EMBL/GenBank/DDBJ whole genome shotgun (WGS) entry which is preliminary data.</text>
</comment>
<evidence type="ECO:0000259" key="2">
    <source>
        <dbReference type="PROSITE" id="PS50166"/>
    </source>
</evidence>
<dbReference type="RefSeq" id="WP_018979204.1">
    <property type="nucleotide sequence ID" value="NZ_BAQD01000015.1"/>
</dbReference>
<dbReference type="Proteomes" id="UP001062901">
    <property type="component" value="Unassembled WGS sequence"/>
</dbReference>
<dbReference type="InterPro" id="IPR034646">
    <property type="entry name" value="ADCK3_dom"/>
</dbReference>
<keyword evidence="3" id="KW-0067">ATP-binding</keyword>
<comment type="similarity">
    <text evidence="1">Belongs to the protein kinase superfamily. ADCK protein kinase family.</text>
</comment>
<keyword evidence="4" id="KW-1185">Reference proteome</keyword>
<dbReference type="InterPro" id="IPR001494">
    <property type="entry name" value="Importin-beta_N"/>
</dbReference>
<dbReference type="InterPro" id="IPR050154">
    <property type="entry name" value="UbiB_kinase"/>
</dbReference>
<dbReference type="PANTHER" id="PTHR10566:SF113">
    <property type="entry name" value="PROTEIN ACTIVITY OF BC1 COMPLEX KINASE 7, CHLOROPLASTIC"/>
    <property type="match status" value="1"/>
</dbReference>
<dbReference type="CDD" id="cd13970">
    <property type="entry name" value="ABC1_ADCK3"/>
    <property type="match status" value="1"/>
</dbReference>
<dbReference type="SUPFAM" id="SSF56112">
    <property type="entry name" value="Protein kinase-like (PK-like)"/>
    <property type="match status" value="1"/>
</dbReference>
<dbReference type="EMBL" id="BAQD01000015">
    <property type="protein sequence ID" value="GBQ06742.1"/>
    <property type="molecule type" value="Genomic_DNA"/>
</dbReference>
<dbReference type="GO" id="GO:0005524">
    <property type="term" value="F:ATP binding"/>
    <property type="evidence" value="ECO:0007669"/>
    <property type="project" value="UniProtKB-KW"/>
</dbReference>
<evidence type="ECO:0000313" key="4">
    <source>
        <dbReference type="Proteomes" id="UP001062901"/>
    </source>
</evidence>